<name>A0A381QQ16_9ZZZZ</name>
<dbReference type="AlphaFoldDB" id="A0A381QQ16"/>
<sequence length="91" mass="10842">MTFLKKMLTKKYDTLLDQKCDYCGKMNKKNKTCDDCSKKICVNCYKENILCINCDERYNEWAEKLQNLKNESEKKEQYSEAGQDLELHLLI</sequence>
<evidence type="ECO:0000256" key="1">
    <source>
        <dbReference type="SAM" id="Coils"/>
    </source>
</evidence>
<reference evidence="2" key="1">
    <citation type="submission" date="2018-05" db="EMBL/GenBank/DDBJ databases">
        <authorList>
            <person name="Lanie J.A."/>
            <person name="Ng W.-L."/>
            <person name="Kazmierczak K.M."/>
            <person name="Andrzejewski T.M."/>
            <person name="Davidsen T.M."/>
            <person name="Wayne K.J."/>
            <person name="Tettelin H."/>
            <person name="Glass J.I."/>
            <person name="Rusch D."/>
            <person name="Podicherti R."/>
            <person name="Tsui H.-C.T."/>
            <person name="Winkler M.E."/>
        </authorList>
    </citation>
    <scope>NUCLEOTIDE SEQUENCE</scope>
</reference>
<feature type="coiled-coil region" evidence="1">
    <location>
        <begin position="51"/>
        <end position="78"/>
    </location>
</feature>
<dbReference type="EMBL" id="UINC01001468">
    <property type="protein sequence ID" value="SUZ81436.1"/>
    <property type="molecule type" value="Genomic_DNA"/>
</dbReference>
<gene>
    <name evidence="2" type="ORF">METZ01_LOCUS34290</name>
</gene>
<keyword evidence="1" id="KW-0175">Coiled coil</keyword>
<accession>A0A381QQ16</accession>
<organism evidence="2">
    <name type="scientific">marine metagenome</name>
    <dbReference type="NCBI Taxonomy" id="408172"/>
    <lineage>
        <taxon>unclassified sequences</taxon>
        <taxon>metagenomes</taxon>
        <taxon>ecological metagenomes</taxon>
    </lineage>
</organism>
<proteinExistence type="predicted"/>
<evidence type="ECO:0000313" key="2">
    <source>
        <dbReference type="EMBL" id="SUZ81436.1"/>
    </source>
</evidence>
<protein>
    <submittedName>
        <fullName evidence="2">Uncharacterized protein</fullName>
    </submittedName>
</protein>